<dbReference type="Pfam" id="PF13646">
    <property type="entry name" value="HEAT_2"/>
    <property type="match status" value="1"/>
</dbReference>
<evidence type="ECO:0000313" key="2">
    <source>
        <dbReference type="EMBL" id="KYG65589.1"/>
    </source>
</evidence>
<feature type="chain" id="PRO_5007573276" description="HEAT repeat domain-containing protein" evidence="1">
    <location>
        <begin position="21"/>
        <end position="243"/>
    </location>
</feature>
<protein>
    <recommendedName>
        <fullName evidence="4">HEAT repeat domain-containing protein</fullName>
    </recommendedName>
</protein>
<dbReference type="InterPro" id="IPR011989">
    <property type="entry name" value="ARM-like"/>
</dbReference>
<name>A0A150WMS6_BDEBC</name>
<evidence type="ECO:0000313" key="3">
    <source>
        <dbReference type="Proteomes" id="UP000075320"/>
    </source>
</evidence>
<reference evidence="2 3" key="1">
    <citation type="submission" date="2016-03" db="EMBL/GenBank/DDBJ databases">
        <authorList>
            <person name="Ploux O."/>
        </authorList>
    </citation>
    <scope>NUCLEOTIDE SEQUENCE [LARGE SCALE GENOMIC DNA]</scope>
    <source>
        <strain evidence="2 3">R0</strain>
    </source>
</reference>
<evidence type="ECO:0008006" key="4">
    <source>
        <dbReference type="Google" id="ProtNLM"/>
    </source>
</evidence>
<dbReference type="InterPro" id="IPR016024">
    <property type="entry name" value="ARM-type_fold"/>
</dbReference>
<proteinExistence type="predicted"/>
<keyword evidence="3" id="KW-1185">Reference proteome</keyword>
<dbReference type="Proteomes" id="UP000075320">
    <property type="component" value="Unassembled WGS sequence"/>
</dbReference>
<dbReference type="SUPFAM" id="SSF48371">
    <property type="entry name" value="ARM repeat"/>
    <property type="match status" value="1"/>
</dbReference>
<gene>
    <name evidence="2" type="ORF">AZI86_00480</name>
</gene>
<comment type="caution">
    <text evidence="2">The sequence shown here is derived from an EMBL/GenBank/DDBJ whole genome shotgun (WGS) entry which is preliminary data.</text>
</comment>
<dbReference type="OrthoDB" id="5291511at2"/>
<accession>A0A150WMS6</accession>
<organism evidence="2 3">
    <name type="scientific">Bdellovibrio bacteriovorus</name>
    <dbReference type="NCBI Taxonomy" id="959"/>
    <lineage>
        <taxon>Bacteria</taxon>
        <taxon>Pseudomonadati</taxon>
        <taxon>Bdellovibrionota</taxon>
        <taxon>Bdellovibrionia</taxon>
        <taxon>Bdellovibrionales</taxon>
        <taxon>Pseudobdellovibrionaceae</taxon>
        <taxon>Bdellovibrio</taxon>
    </lineage>
</organism>
<dbReference type="AlphaFoldDB" id="A0A150WMS6"/>
<feature type="signal peptide" evidence="1">
    <location>
        <begin position="1"/>
        <end position="20"/>
    </location>
</feature>
<evidence type="ECO:0000256" key="1">
    <source>
        <dbReference type="SAM" id="SignalP"/>
    </source>
</evidence>
<sequence length="243" mass="27240">MKQIFVASLGFTLLCSSVLAANTRPSSSTLTSAMEVLNLPAENRRMLIGEVGEKHYESFITLAFNDKQPMSVRWRALTAAAESRRERATADLMKAGSNREWYMRNAALVALNEVNPAQGEVLAKQLLKDKALVVRSAAVQALEKSTNPTTRDLLWDELNQNYNFKNTQSLWIRPQIIGILNKKPLDRELKIFAQLLSDNDIQVQANAIRGLEKLTGVKLGEEANVAKSVGLWKDYVRKENIQL</sequence>
<keyword evidence="1" id="KW-0732">Signal</keyword>
<dbReference type="Gene3D" id="1.25.10.10">
    <property type="entry name" value="Leucine-rich Repeat Variant"/>
    <property type="match status" value="1"/>
</dbReference>
<dbReference type="RefSeq" id="WP_061833133.1">
    <property type="nucleotide sequence ID" value="NZ_LUKE01000001.1"/>
</dbReference>
<dbReference type="EMBL" id="LUKE01000001">
    <property type="protein sequence ID" value="KYG65589.1"/>
    <property type="molecule type" value="Genomic_DNA"/>
</dbReference>